<dbReference type="KEGG" id="fal:FRAAL1999"/>
<dbReference type="GO" id="GO:0006261">
    <property type="term" value="P:DNA-templated DNA replication"/>
    <property type="evidence" value="ECO:0007669"/>
    <property type="project" value="TreeGrafter"/>
</dbReference>
<dbReference type="EC" id="2.7.7.7" evidence="1"/>
<dbReference type="InterPro" id="IPR048466">
    <property type="entry name" value="DNA_pol3_delta-like_C"/>
</dbReference>
<evidence type="ECO:0000313" key="9">
    <source>
        <dbReference type="EMBL" id="CAJ60648.1"/>
    </source>
</evidence>
<dbReference type="Gene3D" id="1.20.272.10">
    <property type="match status" value="1"/>
</dbReference>
<comment type="catalytic activity">
    <reaction evidence="7">
        <text>DNA(n) + a 2'-deoxyribonucleoside 5'-triphosphate = DNA(n+1) + diphosphate</text>
        <dbReference type="Rhea" id="RHEA:22508"/>
        <dbReference type="Rhea" id="RHEA-COMP:17339"/>
        <dbReference type="Rhea" id="RHEA-COMP:17340"/>
        <dbReference type="ChEBI" id="CHEBI:33019"/>
        <dbReference type="ChEBI" id="CHEBI:61560"/>
        <dbReference type="ChEBI" id="CHEBI:173112"/>
        <dbReference type="EC" id="2.7.7.7"/>
    </reaction>
</comment>
<evidence type="ECO:0000256" key="7">
    <source>
        <dbReference type="ARBA" id="ARBA00049244"/>
    </source>
</evidence>
<evidence type="ECO:0000256" key="1">
    <source>
        <dbReference type="ARBA" id="ARBA00012417"/>
    </source>
</evidence>
<protein>
    <recommendedName>
        <fullName evidence="1">DNA-directed DNA polymerase</fullName>
        <ecNumber evidence="1">2.7.7.7</ecNumber>
    </recommendedName>
</protein>
<dbReference type="InterPro" id="IPR008921">
    <property type="entry name" value="DNA_pol3_clamp-load_cplx_C"/>
</dbReference>
<evidence type="ECO:0000256" key="5">
    <source>
        <dbReference type="ARBA" id="ARBA00022932"/>
    </source>
</evidence>
<evidence type="ECO:0000313" key="10">
    <source>
        <dbReference type="Proteomes" id="UP000000657"/>
    </source>
</evidence>
<dbReference type="GO" id="GO:0009360">
    <property type="term" value="C:DNA polymerase III complex"/>
    <property type="evidence" value="ECO:0007669"/>
    <property type="project" value="TreeGrafter"/>
</dbReference>
<evidence type="ECO:0000256" key="3">
    <source>
        <dbReference type="ARBA" id="ARBA00022695"/>
    </source>
</evidence>
<accession>Q0RP85</accession>
<keyword evidence="3" id="KW-0548">Nucleotidyltransferase</keyword>
<evidence type="ECO:0000256" key="4">
    <source>
        <dbReference type="ARBA" id="ARBA00022705"/>
    </source>
</evidence>
<dbReference type="AlphaFoldDB" id="Q0RP85"/>
<keyword evidence="10" id="KW-1185">Reference proteome</keyword>
<dbReference type="SUPFAM" id="SSF52540">
    <property type="entry name" value="P-loop containing nucleoside triphosphate hydrolases"/>
    <property type="match status" value="1"/>
</dbReference>
<organism evidence="9 10">
    <name type="scientific">Frankia alni (strain DSM 45986 / CECT 9034 / ACN14a)</name>
    <dbReference type="NCBI Taxonomy" id="326424"/>
    <lineage>
        <taxon>Bacteria</taxon>
        <taxon>Bacillati</taxon>
        <taxon>Actinomycetota</taxon>
        <taxon>Actinomycetes</taxon>
        <taxon>Frankiales</taxon>
        <taxon>Frankiaceae</taxon>
        <taxon>Frankia</taxon>
    </lineage>
</organism>
<name>Q0RP85_FRAAA</name>
<dbReference type="PANTHER" id="PTHR34388">
    <property type="entry name" value="DNA POLYMERASE III SUBUNIT DELTA"/>
    <property type="match status" value="1"/>
</dbReference>
<evidence type="ECO:0000256" key="6">
    <source>
        <dbReference type="ARBA" id="ARBA00034754"/>
    </source>
</evidence>
<evidence type="ECO:0000259" key="8">
    <source>
        <dbReference type="Pfam" id="PF21694"/>
    </source>
</evidence>
<dbReference type="PANTHER" id="PTHR34388:SF1">
    <property type="entry name" value="DNA POLYMERASE III SUBUNIT DELTA"/>
    <property type="match status" value="1"/>
</dbReference>
<feature type="domain" description="DNA polymerase III delta subunit-like C-terminal" evidence="8">
    <location>
        <begin position="219"/>
        <end position="332"/>
    </location>
</feature>
<keyword evidence="9" id="KW-0238">DNA-binding</keyword>
<dbReference type="Proteomes" id="UP000000657">
    <property type="component" value="Chromosome"/>
</dbReference>
<sequence>MTRSRWCVAEQGRDRDMLTRVPASPAPPLVLVSGDEDLLVGRAVREVLDAARARDPEVEVVDRAAAEFTEADMVDLGATSMFGGGRAVVVRGVQDLGEELRDALLAYISHPLDDVVLVLVHSGAVKNRKLADAMKAAGARVVPAAKITKPRERHDFVVAEVRRLGGRVSDGAVRALLDAVGGDLRELAAVCDQLVADTEGGMLDEAAVARFHRGRAEATGFAVADAIIGGDLPQALTLLRQAVEGGTAAVLITSAVAGGLRDLARVSSAGPGTKWDLARALGMPDWKVEKAQRSARAWSDPGLALALRASATADAGVKGASVDAGYALEKLLREVAAARSFPRDRAHRGGRR</sequence>
<dbReference type="GO" id="GO:0003677">
    <property type="term" value="F:DNA binding"/>
    <property type="evidence" value="ECO:0007669"/>
    <property type="project" value="UniProtKB-KW"/>
</dbReference>
<dbReference type="Pfam" id="PF21694">
    <property type="entry name" value="DNA_pol3_delta_C"/>
    <property type="match status" value="1"/>
</dbReference>
<proteinExistence type="inferred from homology"/>
<gene>
    <name evidence="9" type="ordered locus">FRAAL1999</name>
</gene>
<reference evidence="9 10" key="1">
    <citation type="journal article" date="2007" name="Genome Res.">
        <title>Genome characteristics of facultatively symbiotic Frankia sp. strains reflect host range and host plant biogeography.</title>
        <authorList>
            <person name="Normand P."/>
            <person name="Lapierre P."/>
            <person name="Tisa L.S."/>
            <person name="Gogarten J.P."/>
            <person name="Alloisio N."/>
            <person name="Bagnarol E."/>
            <person name="Bassi C.A."/>
            <person name="Berry A.M."/>
            <person name="Bickhart D.M."/>
            <person name="Choisne N."/>
            <person name="Couloux A."/>
            <person name="Cournoyer B."/>
            <person name="Cruveiller S."/>
            <person name="Daubin V."/>
            <person name="Demange N."/>
            <person name="Francino M.P."/>
            <person name="Goltsman E."/>
            <person name="Huang Y."/>
            <person name="Kopp O.R."/>
            <person name="Labarre L."/>
            <person name="Lapidus A."/>
            <person name="Lavire C."/>
            <person name="Marechal J."/>
            <person name="Martinez M."/>
            <person name="Mastronunzio J.E."/>
            <person name="Mullin B.C."/>
            <person name="Niemann J."/>
            <person name="Pujic P."/>
            <person name="Rawnsley T."/>
            <person name="Rouy Z."/>
            <person name="Schenowitz C."/>
            <person name="Sellstedt A."/>
            <person name="Tavares F."/>
            <person name="Tomkins J.P."/>
            <person name="Vallenet D."/>
            <person name="Valverde C."/>
            <person name="Wall L.G."/>
            <person name="Wang Y."/>
            <person name="Medigue C."/>
            <person name="Benson D.R."/>
        </authorList>
    </citation>
    <scope>NUCLEOTIDE SEQUENCE [LARGE SCALE GENOMIC DNA]</scope>
    <source>
        <strain evidence="10">DSM 45986 / CECT 9034 / ACN14a</strain>
    </source>
</reference>
<keyword evidence="2" id="KW-0808">Transferase</keyword>
<dbReference type="SUPFAM" id="SSF48019">
    <property type="entry name" value="post-AAA+ oligomerization domain-like"/>
    <property type="match status" value="1"/>
</dbReference>
<keyword evidence="5" id="KW-0239">DNA-directed DNA polymerase</keyword>
<comment type="similarity">
    <text evidence="6">Belongs to the DNA polymerase HolA subunit family.</text>
</comment>
<dbReference type="InterPro" id="IPR005790">
    <property type="entry name" value="DNA_polIII_delta"/>
</dbReference>
<dbReference type="eggNOG" id="COG1466">
    <property type="taxonomic scope" value="Bacteria"/>
</dbReference>
<dbReference type="STRING" id="326424.FRAAL1999"/>
<keyword evidence="4" id="KW-0235">DNA replication</keyword>
<dbReference type="Gene3D" id="3.40.50.300">
    <property type="entry name" value="P-loop containing nucleotide triphosphate hydrolases"/>
    <property type="match status" value="1"/>
</dbReference>
<dbReference type="HOGENOM" id="CLU_052338_0_0_11"/>
<dbReference type="EMBL" id="CT573213">
    <property type="protein sequence ID" value="CAJ60648.1"/>
    <property type="molecule type" value="Genomic_DNA"/>
</dbReference>
<dbReference type="NCBIfam" id="TIGR01128">
    <property type="entry name" value="holA"/>
    <property type="match status" value="1"/>
</dbReference>
<dbReference type="GO" id="GO:0003887">
    <property type="term" value="F:DNA-directed DNA polymerase activity"/>
    <property type="evidence" value="ECO:0007669"/>
    <property type="project" value="UniProtKB-KW"/>
</dbReference>
<dbReference type="InterPro" id="IPR027417">
    <property type="entry name" value="P-loop_NTPase"/>
</dbReference>
<evidence type="ECO:0000256" key="2">
    <source>
        <dbReference type="ARBA" id="ARBA00022679"/>
    </source>
</evidence>